<dbReference type="InterPro" id="IPR034291">
    <property type="entry name" value="TMP_synthase"/>
</dbReference>
<evidence type="ECO:0000313" key="13">
    <source>
        <dbReference type="EMBL" id="BCB25353.1"/>
    </source>
</evidence>
<evidence type="ECO:0000259" key="12">
    <source>
        <dbReference type="Pfam" id="PF02581"/>
    </source>
</evidence>
<dbReference type="InterPro" id="IPR022998">
    <property type="entry name" value="ThiamineP_synth_TenI"/>
</dbReference>
<evidence type="ECO:0000256" key="7">
    <source>
        <dbReference type="ARBA" id="ARBA00047851"/>
    </source>
</evidence>
<keyword evidence="14" id="KW-1185">Reference proteome</keyword>
<dbReference type="PANTHER" id="PTHR20857:SF15">
    <property type="entry name" value="THIAMINE-PHOSPHATE SYNTHASE"/>
    <property type="match status" value="1"/>
</dbReference>
<proteinExistence type="inferred from homology"/>
<comment type="catalytic activity">
    <reaction evidence="7 9 10">
        <text>2-(2-carboxy-4-methylthiazol-5-yl)ethyl phosphate + 4-amino-2-methyl-5-(diphosphooxymethyl)pyrimidine + 2 H(+) = thiamine phosphate + CO2 + diphosphate</text>
        <dbReference type="Rhea" id="RHEA:47848"/>
        <dbReference type="ChEBI" id="CHEBI:15378"/>
        <dbReference type="ChEBI" id="CHEBI:16526"/>
        <dbReference type="ChEBI" id="CHEBI:33019"/>
        <dbReference type="ChEBI" id="CHEBI:37575"/>
        <dbReference type="ChEBI" id="CHEBI:57841"/>
        <dbReference type="ChEBI" id="CHEBI:62890"/>
        <dbReference type="EC" id="2.5.1.3"/>
    </reaction>
</comment>
<dbReference type="PANTHER" id="PTHR20857">
    <property type="entry name" value="THIAMINE-PHOSPHATE PYROPHOSPHORYLASE"/>
    <property type="match status" value="1"/>
</dbReference>
<feature type="domain" description="Thiamine phosphate synthase/TenI" evidence="12">
    <location>
        <begin position="5"/>
        <end position="185"/>
    </location>
</feature>
<evidence type="ECO:0000256" key="9">
    <source>
        <dbReference type="HAMAP-Rule" id="MF_00097"/>
    </source>
</evidence>
<evidence type="ECO:0000256" key="10">
    <source>
        <dbReference type="RuleBase" id="RU003826"/>
    </source>
</evidence>
<feature type="binding site" evidence="9">
    <location>
        <position position="67"/>
    </location>
    <ligand>
        <name>Mg(2+)</name>
        <dbReference type="ChEBI" id="CHEBI:18420"/>
    </ligand>
</feature>
<dbReference type="GO" id="GO:0009229">
    <property type="term" value="P:thiamine diphosphate biosynthetic process"/>
    <property type="evidence" value="ECO:0007669"/>
    <property type="project" value="UniProtKB-UniRule"/>
</dbReference>
<gene>
    <name evidence="9 13" type="primary">thiE</name>
    <name evidence="13" type="ORF">SKTS_02390</name>
</gene>
<comment type="cofactor">
    <cofactor evidence="9">
        <name>Mg(2+)</name>
        <dbReference type="ChEBI" id="CHEBI:18420"/>
    </cofactor>
    <text evidence="9">Binds 1 Mg(2+) ion per subunit.</text>
</comment>
<feature type="binding site" evidence="9">
    <location>
        <position position="162"/>
    </location>
    <ligand>
        <name>2-[(2R,5Z)-2-carboxy-4-methylthiazol-5(2H)-ylidene]ethyl phosphate</name>
        <dbReference type="ChEBI" id="CHEBI:62899"/>
    </ligand>
</feature>
<comment type="catalytic activity">
    <reaction evidence="8 9 10">
        <text>2-[(2R,5Z)-2-carboxy-4-methylthiazol-5(2H)-ylidene]ethyl phosphate + 4-amino-2-methyl-5-(diphosphooxymethyl)pyrimidine + 2 H(+) = thiamine phosphate + CO2 + diphosphate</text>
        <dbReference type="Rhea" id="RHEA:47844"/>
        <dbReference type="ChEBI" id="CHEBI:15378"/>
        <dbReference type="ChEBI" id="CHEBI:16526"/>
        <dbReference type="ChEBI" id="CHEBI:33019"/>
        <dbReference type="ChEBI" id="CHEBI:37575"/>
        <dbReference type="ChEBI" id="CHEBI:57841"/>
        <dbReference type="ChEBI" id="CHEBI:62899"/>
        <dbReference type="EC" id="2.5.1.3"/>
    </reaction>
</comment>
<keyword evidence="4 9" id="KW-0460">Magnesium</keyword>
<feature type="binding site" evidence="9">
    <location>
        <begin position="132"/>
        <end position="134"/>
    </location>
    <ligand>
        <name>2-[(2R,5Z)-2-carboxy-4-methylthiazol-5(2H)-ylidene]ethyl phosphate</name>
        <dbReference type="ChEBI" id="CHEBI:62899"/>
    </ligand>
</feature>
<keyword evidence="2 9" id="KW-0808">Transferase</keyword>
<feature type="binding site" evidence="9">
    <location>
        <position position="105"/>
    </location>
    <ligand>
        <name>4-amino-2-methyl-5-(diphosphooxymethyl)pyrimidine</name>
        <dbReference type="ChEBI" id="CHEBI:57841"/>
    </ligand>
</feature>
<keyword evidence="3 9" id="KW-0479">Metal-binding</keyword>
<keyword evidence="5 9" id="KW-0784">Thiamine biosynthesis</keyword>
<protein>
    <recommendedName>
        <fullName evidence="9">Thiamine-phosphate synthase</fullName>
        <shortName evidence="9">TP synthase</shortName>
        <shortName evidence="9">TPS</shortName>
        <ecNumber evidence="9">2.5.1.3</ecNumber>
    </recommendedName>
    <alternativeName>
        <fullName evidence="9">Thiamine-phosphate pyrophosphorylase</fullName>
        <shortName evidence="9">TMP pyrophosphorylase</shortName>
        <shortName evidence="9">TMP-PPase</shortName>
    </alternativeName>
</protein>
<comment type="pathway">
    <text evidence="1 9 11">Cofactor biosynthesis; thiamine diphosphate biosynthesis; thiamine phosphate from 4-amino-2-methyl-5-diphosphomethylpyrimidine and 4-methyl-5-(2-phosphoethyl)-thiazole: step 1/1.</text>
</comment>
<feature type="binding site" evidence="9">
    <location>
        <position position="66"/>
    </location>
    <ligand>
        <name>4-amino-2-methyl-5-(diphosphooxymethyl)pyrimidine</name>
        <dbReference type="ChEBI" id="CHEBI:57841"/>
    </ligand>
</feature>
<dbReference type="UniPathway" id="UPA00060">
    <property type="reaction ID" value="UER00141"/>
</dbReference>
<organism evidence="13 14">
    <name type="scientific">Sulfurimicrobium lacus</name>
    <dbReference type="NCBI Taxonomy" id="2715678"/>
    <lineage>
        <taxon>Bacteria</taxon>
        <taxon>Pseudomonadati</taxon>
        <taxon>Pseudomonadota</taxon>
        <taxon>Betaproteobacteria</taxon>
        <taxon>Nitrosomonadales</taxon>
        <taxon>Sulfuricellaceae</taxon>
        <taxon>Sulfurimicrobium</taxon>
    </lineage>
</organism>
<dbReference type="Proteomes" id="UP000502260">
    <property type="component" value="Chromosome"/>
</dbReference>
<dbReference type="EC" id="2.5.1.3" evidence="9"/>
<dbReference type="GO" id="GO:0009228">
    <property type="term" value="P:thiamine biosynthetic process"/>
    <property type="evidence" value="ECO:0007669"/>
    <property type="project" value="UniProtKB-KW"/>
</dbReference>
<feature type="binding site" evidence="9">
    <location>
        <begin position="182"/>
        <end position="183"/>
    </location>
    <ligand>
        <name>2-[(2R,5Z)-2-carboxy-4-methylthiazol-5(2H)-ylidene]ethyl phosphate</name>
        <dbReference type="ChEBI" id="CHEBI:62899"/>
    </ligand>
</feature>
<reference evidence="14" key="1">
    <citation type="submission" date="2020-03" db="EMBL/GenBank/DDBJ databases">
        <title>Complete genome sequence of sulfur-oxidizing bacterium skT11.</title>
        <authorList>
            <person name="Kanda M."/>
            <person name="Kojima H."/>
            <person name="Fukui M."/>
        </authorList>
    </citation>
    <scope>NUCLEOTIDE SEQUENCE [LARGE SCALE GENOMIC DNA]</scope>
    <source>
        <strain evidence="14">skT11</strain>
    </source>
</reference>
<dbReference type="GO" id="GO:0004789">
    <property type="term" value="F:thiamine-phosphate diphosphorylase activity"/>
    <property type="evidence" value="ECO:0007669"/>
    <property type="project" value="UniProtKB-UniRule"/>
</dbReference>
<dbReference type="InterPro" id="IPR036206">
    <property type="entry name" value="ThiamineP_synth_sf"/>
</dbReference>
<feature type="binding site" evidence="9">
    <location>
        <position position="86"/>
    </location>
    <ligand>
        <name>Mg(2+)</name>
        <dbReference type="ChEBI" id="CHEBI:18420"/>
    </ligand>
</feature>
<comment type="similarity">
    <text evidence="9 10">Belongs to the thiamine-phosphate synthase family.</text>
</comment>
<name>A0A6F8V696_9PROT</name>
<dbReference type="GO" id="GO:0005737">
    <property type="term" value="C:cytoplasm"/>
    <property type="evidence" value="ECO:0007669"/>
    <property type="project" value="TreeGrafter"/>
</dbReference>
<sequence>MISGLYAITPEQPDTERLLQQVRAALAGGAAAVQYRSKSGDVALLHEQASELLTLCHAFDVSLIVNDSLRLADLTGADGVHLGREDGSLRQARIVLGAEKTIGVSCYNDLELALAAEAGGADYVAFGSFFPSVTKPGAVPASLELLREARRLLHVPIVAIGGITVENAPALIEAGANAIAVISGLFDAPDIELAARQYSQLFSRPASPGRWLH</sequence>
<dbReference type="Gene3D" id="3.20.20.70">
    <property type="entry name" value="Aldolase class I"/>
    <property type="match status" value="1"/>
</dbReference>
<evidence type="ECO:0000256" key="11">
    <source>
        <dbReference type="RuleBase" id="RU004253"/>
    </source>
</evidence>
<evidence type="ECO:0000256" key="5">
    <source>
        <dbReference type="ARBA" id="ARBA00022977"/>
    </source>
</evidence>
<comment type="catalytic activity">
    <reaction evidence="6 9 10">
        <text>4-methyl-5-(2-phosphooxyethyl)-thiazole + 4-amino-2-methyl-5-(diphosphooxymethyl)pyrimidine + H(+) = thiamine phosphate + diphosphate</text>
        <dbReference type="Rhea" id="RHEA:22328"/>
        <dbReference type="ChEBI" id="CHEBI:15378"/>
        <dbReference type="ChEBI" id="CHEBI:33019"/>
        <dbReference type="ChEBI" id="CHEBI:37575"/>
        <dbReference type="ChEBI" id="CHEBI:57841"/>
        <dbReference type="ChEBI" id="CHEBI:58296"/>
        <dbReference type="EC" id="2.5.1.3"/>
    </reaction>
</comment>
<evidence type="ECO:0000256" key="2">
    <source>
        <dbReference type="ARBA" id="ARBA00022679"/>
    </source>
</evidence>
<dbReference type="Pfam" id="PF02581">
    <property type="entry name" value="TMP-TENI"/>
    <property type="match status" value="1"/>
</dbReference>
<evidence type="ECO:0000256" key="6">
    <source>
        <dbReference type="ARBA" id="ARBA00047334"/>
    </source>
</evidence>
<dbReference type="NCBIfam" id="TIGR00693">
    <property type="entry name" value="thiE"/>
    <property type="match status" value="1"/>
</dbReference>
<evidence type="ECO:0000313" key="14">
    <source>
        <dbReference type="Proteomes" id="UP000502260"/>
    </source>
</evidence>
<dbReference type="CDD" id="cd00564">
    <property type="entry name" value="TMP_TenI"/>
    <property type="match status" value="1"/>
</dbReference>
<accession>A0A6F8V696</accession>
<dbReference type="RefSeq" id="WP_173059164.1">
    <property type="nucleotide sequence ID" value="NZ_AP022853.1"/>
</dbReference>
<dbReference type="EMBL" id="AP022853">
    <property type="protein sequence ID" value="BCB25353.1"/>
    <property type="molecule type" value="Genomic_DNA"/>
</dbReference>
<evidence type="ECO:0000256" key="8">
    <source>
        <dbReference type="ARBA" id="ARBA00047883"/>
    </source>
</evidence>
<dbReference type="AlphaFoldDB" id="A0A6F8V696"/>
<evidence type="ECO:0000256" key="4">
    <source>
        <dbReference type="ARBA" id="ARBA00022842"/>
    </source>
</evidence>
<feature type="binding site" evidence="9">
    <location>
        <begin position="34"/>
        <end position="38"/>
    </location>
    <ligand>
        <name>4-amino-2-methyl-5-(diphosphooxymethyl)pyrimidine</name>
        <dbReference type="ChEBI" id="CHEBI:57841"/>
    </ligand>
</feature>
<evidence type="ECO:0000256" key="1">
    <source>
        <dbReference type="ARBA" id="ARBA00005165"/>
    </source>
</evidence>
<dbReference type="InterPro" id="IPR013785">
    <property type="entry name" value="Aldolase_TIM"/>
</dbReference>
<feature type="binding site" evidence="9">
    <location>
        <position position="135"/>
    </location>
    <ligand>
        <name>4-amino-2-methyl-5-(diphosphooxymethyl)pyrimidine</name>
        <dbReference type="ChEBI" id="CHEBI:57841"/>
    </ligand>
</feature>
<comment type="function">
    <text evidence="9">Condenses 4-methyl-5-(beta-hydroxyethyl)thiazole monophosphate (THZ-P) and 2-methyl-4-amino-5-hydroxymethyl pyrimidine pyrophosphate (HMP-PP) to form thiamine monophosphate (TMP).</text>
</comment>
<dbReference type="GO" id="GO:0000287">
    <property type="term" value="F:magnesium ion binding"/>
    <property type="evidence" value="ECO:0007669"/>
    <property type="project" value="UniProtKB-UniRule"/>
</dbReference>
<dbReference type="HAMAP" id="MF_00097">
    <property type="entry name" value="TMP_synthase"/>
    <property type="match status" value="1"/>
</dbReference>
<dbReference type="SUPFAM" id="SSF51391">
    <property type="entry name" value="Thiamin phosphate synthase"/>
    <property type="match status" value="1"/>
</dbReference>
<evidence type="ECO:0000256" key="3">
    <source>
        <dbReference type="ARBA" id="ARBA00022723"/>
    </source>
</evidence>
<dbReference type="KEGG" id="slac:SKTS_02390"/>